<feature type="compositionally biased region" description="Low complexity" evidence="1">
    <location>
        <begin position="26"/>
        <end position="38"/>
    </location>
</feature>
<dbReference type="AlphaFoldDB" id="A0A9Q8VG96"/>
<feature type="compositionally biased region" description="Basic and acidic residues" evidence="1">
    <location>
        <begin position="202"/>
        <end position="215"/>
    </location>
</feature>
<reference evidence="2" key="1">
    <citation type="submission" date="2021-11" db="EMBL/GenBank/DDBJ databases">
        <title>Purpureocillium_takamizusanense_genome.</title>
        <authorList>
            <person name="Nguyen N.-H."/>
        </authorList>
    </citation>
    <scope>NUCLEOTIDE SEQUENCE</scope>
    <source>
        <strain evidence="2">PT3</strain>
    </source>
</reference>
<sequence length="285" mass="29918">MSGTMAERDQPLSETTSPPADGGSVQTTATSPAAAQQQIQPEYSEPSSTTAPPQPPPLEPLFTLLTNTTSNATVHPRVQYVFSDDDPSALSNQGNTLQPAADATGGGSTTGARHRTVVVDLAPSDDNSRWTVAWASSMSPEFAVTGSSIAVPQSSGGGGGGDASDGSSAGAPILHIEGVEGEPVDPRGESLPGSSSGSATVGREDVEGLADEFRRRMGVLRKVVGEGERRREAVAKQQHQEEARRHQEQHQEQQQQREDEQHNSEDAVRGQRATAPRSHGEAPES</sequence>
<feature type="compositionally biased region" description="Polar residues" evidence="1">
    <location>
        <begin position="39"/>
        <end position="48"/>
    </location>
</feature>
<feature type="compositionally biased region" description="Basic and acidic residues" evidence="1">
    <location>
        <begin position="1"/>
        <end position="11"/>
    </location>
</feature>
<evidence type="ECO:0000313" key="3">
    <source>
        <dbReference type="Proteomes" id="UP000829364"/>
    </source>
</evidence>
<proteinExistence type="predicted"/>
<name>A0A9Q8VG96_9HYPO</name>
<organism evidence="2 3">
    <name type="scientific">Purpureocillium takamizusanense</name>
    <dbReference type="NCBI Taxonomy" id="2060973"/>
    <lineage>
        <taxon>Eukaryota</taxon>
        <taxon>Fungi</taxon>
        <taxon>Dikarya</taxon>
        <taxon>Ascomycota</taxon>
        <taxon>Pezizomycotina</taxon>
        <taxon>Sordariomycetes</taxon>
        <taxon>Hypocreomycetidae</taxon>
        <taxon>Hypocreales</taxon>
        <taxon>Ophiocordycipitaceae</taxon>
        <taxon>Purpureocillium</taxon>
    </lineage>
</organism>
<gene>
    <name evidence="2" type="ORF">JDV02_009421</name>
</gene>
<accession>A0A9Q8VG96</accession>
<dbReference type="RefSeq" id="XP_047847093.1">
    <property type="nucleotide sequence ID" value="XM_047991083.1"/>
</dbReference>
<feature type="region of interest" description="Disordered" evidence="1">
    <location>
        <begin position="83"/>
        <end position="112"/>
    </location>
</feature>
<feature type="compositionally biased region" description="Low complexity" evidence="1">
    <location>
        <begin position="60"/>
        <end position="69"/>
    </location>
</feature>
<feature type="region of interest" description="Disordered" evidence="1">
    <location>
        <begin position="148"/>
        <end position="285"/>
    </location>
</feature>
<evidence type="ECO:0000313" key="2">
    <source>
        <dbReference type="EMBL" id="UNI23612.1"/>
    </source>
</evidence>
<feature type="region of interest" description="Disordered" evidence="1">
    <location>
        <begin position="1"/>
        <end position="70"/>
    </location>
</feature>
<evidence type="ECO:0000256" key="1">
    <source>
        <dbReference type="SAM" id="MobiDB-lite"/>
    </source>
</evidence>
<feature type="compositionally biased region" description="Polar residues" evidence="1">
    <location>
        <begin position="89"/>
        <end position="98"/>
    </location>
</feature>
<keyword evidence="3" id="KW-1185">Reference proteome</keyword>
<dbReference type="KEGG" id="ptkz:JDV02_009421"/>
<dbReference type="Proteomes" id="UP000829364">
    <property type="component" value="Chromosome 9"/>
</dbReference>
<dbReference type="EMBL" id="CP086362">
    <property type="protein sequence ID" value="UNI23612.1"/>
    <property type="molecule type" value="Genomic_DNA"/>
</dbReference>
<protein>
    <submittedName>
        <fullName evidence="2">Uncharacterized protein</fullName>
    </submittedName>
</protein>
<feature type="compositionally biased region" description="Basic and acidic residues" evidence="1">
    <location>
        <begin position="223"/>
        <end position="269"/>
    </location>
</feature>
<dbReference type="GeneID" id="72071366"/>
<dbReference type="OrthoDB" id="1681166at2759"/>